<protein>
    <submittedName>
        <fullName evidence="1">Uncharacterized protein</fullName>
    </submittedName>
</protein>
<sequence length="94" mass="11328">MSQESDNDMEYDPSDVEFTAWLALNNFNYKTIDHYIKRALWTYLLRGDDDIELTNEESSDFDDEEEVARIFKIETNVFDFETPLCRTFKEFNYL</sequence>
<organism evidence="1">
    <name type="scientific">Tanacetum cinerariifolium</name>
    <name type="common">Dalmatian daisy</name>
    <name type="synonym">Chrysanthemum cinerariifolium</name>
    <dbReference type="NCBI Taxonomy" id="118510"/>
    <lineage>
        <taxon>Eukaryota</taxon>
        <taxon>Viridiplantae</taxon>
        <taxon>Streptophyta</taxon>
        <taxon>Embryophyta</taxon>
        <taxon>Tracheophyta</taxon>
        <taxon>Spermatophyta</taxon>
        <taxon>Magnoliopsida</taxon>
        <taxon>eudicotyledons</taxon>
        <taxon>Gunneridae</taxon>
        <taxon>Pentapetalae</taxon>
        <taxon>asterids</taxon>
        <taxon>campanulids</taxon>
        <taxon>Asterales</taxon>
        <taxon>Asteraceae</taxon>
        <taxon>Asteroideae</taxon>
        <taxon>Anthemideae</taxon>
        <taxon>Anthemidinae</taxon>
        <taxon>Tanacetum</taxon>
    </lineage>
</organism>
<dbReference type="EMBL" id="BKCJ010197157">
    <property type="protein sequence ID" value="GEY65276.1"/>
    <property type="molecule type" value="Genomic_DNA"/>
</dbReference>
<reference evidence="1" key="1">
    <citation type="journal article" date="2019" name="Sci. Rep.">
        <title>Draft genome of Tanacetum cinerariifolium, the natural source of mosquito coil.</title>
        <authorList>
            <person name="Yamashiro T."/>
            <person name="Shiraishi A."/>
            <person name="Satake H."/>
            <person name="Nakayama K."/>
        </authorList>
    </citation>
    <scope>NUCLEOTIDE SEQUENCE</scope>
</reference>
<accession>A0A699HS88</accession>
<dbReference type="AlphaFoldDB" id="A0A699HS88"/>
<gene>
    <name evidence="1" type="ORF">Tci_437250</name>
</gene>
<name>A0A699HS88_TANCI</name>
<evidence type="ECO:0000313" key="1">
    <source>
        <dbReference type="EMBL" id="GEY65276.1"/>
    </source>
</evidence>
<comment type="caution">
    <text evidence="1">The sequence shown here is derived from an EMBL/GenBank/DDBJ whole genome shotgun (WGS) entry which is preliminary data.</text>
</comment>
<proteinExistence type="predicted"/>